<proteinExistence type="predicted"/>
<feature type="compositionally biased region" description="Polar residues" evidence="1">
    <location>
        <begin position="80"/>
        <end position="93"/>
    </location>
</feature>
<evidence type="ECO:0000313" key="3">
    <source>
        <dbReference type="Proteomes" id="UP001519460"/>
    </source>
</evidence>
<gene>
    <name evidence="2" type="ORF">BaRGS_00016988</name>
</gene>
<accession>A0ABD0KWY4</accession>
<evidence type="ECO:0000313" key="2">
    <source>
        <dbReference type="EMBL" id="KAK7491732.1"/>
    </source>
</evidence>
<reference evidence="2 3" key="1">
    <citation type="journal article" date="2023" name="Sci. Data">
        <title>Genome assembly of the Korean intertidal mud-creeper Batillaria attramentaria.</title>
        <authorList>
            <person name="Patra A.K."/>
            <person name="Ho P.T."/>
            <person name="Jun S."/>
            <person name="Lee S.J."/>
            <person name="Kim Y."/>
            <person name="Won Y.J."/>
        </authorList>
    </citation>
    <scope>NUCLEOTIDE SEQUENCE [LARGE SCALE GENOMIC DNA]</scope>
    <source>
        <strain evidence="2">Wonlab-2016</strain>
    </source>
</reference>
<keyword evidence="3" id="KW-1185">Reference proteome</keyword>
<sequence length="134" mass="15184">MYRFKQAGSAASMGHHLVAGNCVGTWPTTVNDTSVKEEEKESTTTPRGGHAIFSMFTLTKDDKYAMFDLRHNHSEKGGQRNKQMTIITSSQKPINVTDIQQKFSRHMPAPGMTSVQREQFYSDEHDRKAVNTQY</sequence>
<dbReference type="AlphaFoldDB" id="A0ABD0KWY4"/>
<organism evidence="2 3">
    <name type="scientific">Batillaria attramentaria</name>
    <dbReference type="NCBI Taxonomy" id="370345"/>
    <lineage>
        <taxon>Eukaryota</taxon>
        <taxon>Metazoa</taxon>
        <taxon>Spiralia</taxon>
        <taxon>Lophotrochozoa</taxon>
        <taxon>Mollusca</taxon>
        <taxon>Gastropoda</taxon>
        <taxon>Caenogastropoda</taxon>
        <taxon>Sorbeoconcha</taxon>
        <taxon>Cerithioidea</taxon>
        <taxon>Batillariidae</taxon>
        <taxon>Batillaria</taxon>
    </lineage>
</organism>
<comment type="caution">
    <text evidence="2">The sequence shown here is derived from an EMBL/GenBank/DDBJ whole genome shotgun (WGS) entry which is preliminary data.</text>
</comment>
<dbReference type="Proteomes" id="UP001519460">
    <property type="component" value="Unassembled WGS sequence"/>
</dbReference>
<dbReference type="EMBL" id="JACVVK020000111">
    <property type="protein sequence ID" value="KAK7491732.1"/>
    <property type="molecule type" value="Genomic_DNA"/>
</dbReference>
<feature type="region of interest" description="Disordered" evidence="1">
    <location>
        <begin position="73"/>
        <end position="93"/>
    </location>
</feature>
<name>A0ABD0KWY4_9CAEN</name>
<protein>
    <submittedName>
        <fullName evidence="2">Uncharacterized protein</fullName>
    </submittedName>
</protein>
<evidence type="ECO:0000256" key="1">
    <source>
        <dbReference type="SAM" id="MobiDB-lite"/>
    </source>
</evidence>